<organism evidence="2 3">
    <name type="scientific">Candidatus Lumbricidiphila eiseniae</name>
    <dbReference type="NCBI Taxonomy" id="1969409"/>
    <lineage>
        <taxon>Bacteria</taxon>
        <taxon>Bacillati</taxon>
        <taxon>Actinomycetota</taxon>
        <taxon>Actinomycetes</taxon>
        <taxon>Micrococcales</taxon>
        <taxon>Microbacteriaceae</taxon>
        <taxon>Candidatus Lumbricidiphila</taxon>
    </lineage>
</organism>
<dbReference type="AlphaFoldDB" id="A0A2A6FSY1"/>
<feature type="chain" id="PRO_5013196092" evidence="1">
    <location>
        <begin position="21"/>
        <end position="199"/>
    </location>
</feature>
<gene>
    <name evidence="2" type="ORF">B5766_04520</name>
</gene>
<evidence type="ECO:0000313" key="2">
    <source>
        <dbReference type="EMBL" id="PDQ35726.1"/>
    </source>
</evidence>
<protein>
    <submittedName>
        <fullName evidence="2">Uncharacterized protein</fullName>
    </submittedName>
</protein>
<name>A0A2A6FSY1_9MICO</name>
<dbReference type="NCBIfam" id="TIGR04088">
    <property type="entry name" value="cognate_SipW"/>
    <property type="match status" value="1"/>
</dbReference>
<dbReference type="InterPro" id="IPR023833">
    <property type="entry name" value="Signal_pept_SipW-depend-type"/>
</dbReference>
<reference evidence="3" key="1">
    <citation type="submission" date="2017-03" db="EMBL/GenBank/DDBJ databases">
        <authorList>
            <person name="Lund M.B."/>
        </authorList>
    </citation>
    <scope>NUCLEOTIDE SEQUENCE [LARGE SCALE GENOMIC DNA]</scope>
</reference>
<keyword evidence="1" id="KW-0732">Signal</keyword>
<feature type="signal peptide" evidence="1">
    <location>
        <begin position="1"/>
        <end position="20"/>
    </location>
</feature>
<comment type="caution">
    <text evidence="2">The sequence shown here is derived from an EMBL/GenBank/DDBJ whole genome shotgun (WGS) entry which is preliminary data.</text>
</comment>
<dbReference type="Proteomes" id="UP000219994">
    <property type="component" value="Unassembled WGS sequence"/>
</dbReference>
<proteinExistence type="predicted"/>
<evidence type="ECO:0000313" key="3">
    <source>
        <dbReference type="Proteomes" id="UP000219994"/>
    </source>
</evidence>
<sequence>MRAILASGVVLGCGATTTLAAWNDSEIVQGNFAASVFAIESRVGEHWGYQEHPPEAAGTLFFTQSATELSPGATTRAWLIVRTTSATTVGGSVRLSSVFSDSSDLASALQYRMLQASPDRVRSRCLWDAFDDSGTYVAGGSSSYLPVDRLPNTTPEAQLLPAGGTGVGYCLEVRMRSDAPNSLQGRSAKLTWQFTGTSL</sequence>
<evidence type="ECO:0000256" key="1">
    <source>
        <dbReference type="SAM" id="SignalP"/>
    </source>
</evidence>
<dbReference type="EMBL" id="NAEP01000028">
    <property type="protein sequence ID" value="PDQ35726.1"/>
    <property type="molecule type" value="Genomic_DNA"/>
</dbReference>
<accession>A0A2A6FSY1</accession>